<keyword evidence="4" id="KW-1185">Reference proteome</keyword>
<reference evidence="3 4" key="1">
    <citation type="journal article" date="2012" name="Science">
        <title>The Paleozoic origin of enzymatic lignin decomposition reconstructed from 31 fungal genomes.</title>
        <authorList>
            <person name="Floudas D."/>
            <person name="Binder M."/>
            <person name="Riley R."/>
            <person name="Barry K."/>
            <person name="Blanchette R.A."/>
            <person name="Henrissat B."/>
            <person name="Martinez A.T."/>
            <person name="Otillar R."/>
            <person name="Spatafora J.W."/>
            <person name="Yadav J.S."/>
            <person name="Aerts A."/>
            <person name="Benoit I."/>
            <person name="Boyd A."/>
            <person name="Carlson A."/>
            <person name="Copeland A."/>
            <person name="Coutinho P.M."/>
            <person name="de Vries R.P."/>
            <person name="Ferreira P."/>
            <person name="Findley K."/>
            <person name="Foster B."/>
            <person name="Gaskell J."/>
            <person name="Glotzer D."/>
            <person name="Gorecki P."/>
            <person name="Heitman J."/>
            <person name="Hesse C."/>
            <person name="Hori C."/>
            <person name="Igarashi K."/>
            <person name="Jurgens J.A."/>
            <person name="Kallen N."/>
            <person name="Kersten P."/>
            <person name="Kohler A."/>
            <person name="Kuees U."/>
            <person name="Kumar T.K.A."/>
            <person name="Kuo A."/>
            <person name="LaButti K."/>
            <person name="Larrondo L.F."/>
            <person name="Lindquist E."/>
            <person name="Ling A."/>
            <person name="Lombard V."/>
            <person name="Lucas S."/>
            <person name="Lundell T."/>
            <person name="Martin R."/>
            <person name="McLaughlin D.J."/>
            <person name="Morgenstern I."/>
            <person name="Morin E."/>
            <person name="Murat C."/>
            <person name="Nagy L.G."/>
            <person name="Nolan M."/>
            <person name="Ohm R.A."/>
            <person name="Patyshakuliyeva A."/>
            <person name="Rokas A."/>
            <person name="Ruiz-Duenas F.J."/>
            <person name="Sabat G."/>
            <person name="Salamov A."/>
            <person name="Samejima M."/>
            <person name="Schmutz J."/>
            <person name="Slot J.C."/>
            <person name="St John F."/>
            <person name="Stenlid J."/>
            <person name="Sun H."/>
            <person name="Sun S."/>
            <person name="Syed K."/>
            <person name="Tsang A."/>
            <person name="Wiebenga A."/>
            <person name="Young D."/>
            <person name="Pisabarro A."/>
            <person name="Eastwood D.C."/>
            <person name="Martin F."/>
            <person name="Cullen D."/>
            <person name="Grigoriev I.V."/>
            <person name="Hibbett D.S."/>
        </authorList>
    </citation>
    <scope>NUCLEOTIDE SEQUENCE [LARGE SCALE GENOMIC DNA]</scope>
    <source>
        <strain evidence="3 4">DJM-731 SS1</strain>
    </source>
</reference>
<feature type="compositionally biased region" description="Polar residues" evidence="1">
    <location>
        <begin position="651"/>
        <end position="660"/>
    </location>
</feature>
<name>M5FY75_DACPD</name>
<dbReference type="STRING" id="1858805.M5FY75"/>
<feature type="compositionally biased region" description="Low complexity" evidence="1">
    <location>
        <begin position="665"/>
        <end position="679"/>
    </location>
</feature>
<evidence type="ECO:0000313" key="4">
    <source>
        <dbReference type="Proteomes" id="UP000030653"/>
    </source>
</evidence>
<feature type="compositionally biased region" description="Polar residues" evidence="1">
    <location>
        <begin position="621"/>
        <end position="636"/>
    </location>
</feature>
<feature type="compositionally biased region" description="Low complexity" evidence="1">
    <location>
        <begin position="703"/>
        <end position="722"/>
    </location>
</feature>
<evidence type="ECO:0000256" key="1">
    <source>
        <dbReference type="SAM" id="MobiDB-lite"/>
    </source>
</evidence>
<feature type="region of interest" description="Disordered" evidence="1">
    <location>
        <begin position="807"/>
        <end position="970"/>
    </location>
</feature>
<sequence length="970" mass="105314">MEDYERLHQIESLLDPSSAAHLIVDRDEFRSLCVQGIPDEPSWIRTRAWKLLLDLIPNDKTTWNEEDEKAKTKYWALVDGIAEGLDKKPPPTRPLSPADRSLIDLAFSLPSLPLLPEPVSPQRTQHVSPVISITTPDLNTDELLPPTPIAQVGVDVCRGPSTTLLLNRLALVMTMNATRGSTVALRGTPSPPMLTISAADDTNTSPPISASSRHSLGNGSIPRTPRSLRSPGSKKPQLSKSERRSLALLRILHAHSILHASHPPVTFLIPLVSALYELCHSAYNSAVSSDSDEEAEEVEHDNAWDEEVEAEAFWFLEAIRDRMGDVWEVNDACDEILRTIELRLARIDEPFARELLRKSLAPSTSEYSVKWLSSVLAASLPPPVLLITYDSLFGLPPTAFVAALIDVFLALMILLRPQLFAAGRAKGDVKPNHLWVGEEGMEDEEAAKRQGESILDQYPIDEVGSDRILRAASEIRMQREWEERRAASGWTTEAVASRLLRQQEGQSANGGGIIDSFRGFAETLKQSDTAASLSKASTNWKASALQAWRPSPPSLTAVSQRAASPSPLSRPSSWGSVAMKLWNPLRASISSLPDGIPLPSPLSAEQPTPEPPSQSPQIQSDVSTTTSRAESPNPSIGSPPSTSRSLPSLQAALNSIINSTPAPSPLSLKKPPPRSLMLSGSARPPSIQRYSRPRLSEDRSHDSISSTFSSTSRRTTSLSNASDSDNPVVKLRGGVSPRSPAGMALRQKREFSSPARLVAPANSVPVGMDIVLSPDSYISSPSLPTPAPLNSVASEINEAVNRWTLSDTKASPGVTRSSSNSSLGSAYQGFSPQVPIPSPGLRRNRRIADQKPPGLRLRDTKAVAADMFSPLSSTTDGEEQGPLTENGDSLLPYARMSLDDGERTPEPKTPRPSVSLRRSPSPAVKREAKKKHTDDMVSEEEGMKADEEDNTEEQVVGGNYNDILSAYEDE</sequence>
<dbReference type="Proteomes" id="UP000030653">
    <property type="component" value="Unassembled WGS sequence"/>
</dbReference>
<feature type="region of interest" description="Disordered" evidence="1">
    <location>
        <begin position="183"/>
        <end position="241"/>
    </location>
</feature>
<feature type="region of interest" description="Disordered" evidence="1">
    <location>
        <begin position="593"/>
        <end position="752"/>
    </location>
</feature>
<feature type="compositionally biased region" description="Polar residues" evidence="1">
    <location>
        <begin position="200"/>
        <end position="218"/>
    </location>
</feature>
<dbReference type="AlphaFoldDB" id="M5FY75"/>
<dbReference type="EMBL" id="JH795873">
    <property type="protein sequence ID" value="EJT98511.1"/>
    <property type="molecule type" value="Genomic_DNA"/>
</dbReference>
<feature type="region of interest" description="Disordered" evidence="1">
    <location>
        <begin position="544"/>
        <end position="573"/>
    </location>
</feature>
<dbReference type="SUPFAM" id="SSF47923">
    <property type="entry name" value="Ypt/Rab-GAP domain of gyp1p"/>
    <property type="match status" value="1"/>
</dbReference>
<dbReference type="OMA" id="WIRTRAW"/>
<feature type="compositionally biased region" description="Low complexity" evidence="1">
    <location>
        <begin position="911"/>
        <end position="922"/>
    </location>
</feature>
<dbReference type="InterPro" id="IPR000195">
    <property type="entry name" value="Rab-GAP-TBC_dom"/>
</dbReference>
<accession>M5FY75</accession>
<feature type="compositionally biased region" description="Basic and acidic residues" evidence="1">
    <location>
        <begin position="897"/>
        <end position="909"/>
    </location>
</feature>
<dbReference type="InterPro" id="IPR035969">
    <property type="entry name" value="Rab-GAP_TBC_sf"/>
</dbReference>
<proteinExistence type="predicted"/>
<feature type="domain" description="Rab-GAP TBC" evidence="2">
    <location>
        <begin position="39"/>
        <end position="396"/>
    </location>
</feature>
<evidence type="ECO:0000313" key="3">
    <source>
        <dbReference type="EMBL" id="EJT98511.1"/>
    </source>
</evidence>
<dbReference type="GeneID" id="63685717"/>
<gene>
    <name evidence="3" type="ORF">DACRYDRAFT_118772</name>
</gene>
<dbReference type="RefSeq" id="XP_040625409.1">
    <property type="nucleotide sequence ID" value="XM_040770655.1"/>
</dbReference>
<dbReference type="HOGENOM" id="CLU_305653_0_0_1"/>
<protein>
    <recommendedName>
        <fullName evidence="2">Rab-GAP TBC domain-containing protein</fullName>
    </recommendedName>
</protein>
<dbReference type="Gene3D" id="1.10.472.80">
    <property type="entry name" value="Ypt/Rab-GAP domain of gyp1p, domain 3"/>
    <property type="match status" value="1"/>
</dbReference>
<feature type="compositionally biased region" description="Acidic residues" evidence="1">
    <location>
        <begin position="936"/>
        <end position="952"/>
    </location>
</feature>
<evidence type="ECO:0000259" key="2">
    <source>
        <dbReference type="PROSITE" id="PS50086"/>
    </source>
</evidence>
<feature type="compositionally biased region" description="Low complexity" evidence="1">
    <location>
        <begin position="559"/>
        <end position="573"/>
    </location>
</feature>
<organism evidence="3 4">
    <name type="scientific">Dacryopinax primogenitus (strain DJM 731)</name>
    <name type="common">Brown rot fungus</name>
    <dbReference type="NCBI Taxonomy" id="1858805"/>
    <lineage>
        <taxon>Eukaryota</taxon>
        <taxon>Fungi</taxon>
        <taxon>Dikarya</taxon>
        <taxon>Basidiomycota</taxon>
        <taxon>Agaricomycotina</taxon>
        <taxon>Dacrymycetes</taxon>
        <taxon>Dacrymycetales</taxon>
        <taxon>Dacrymycetaceae</taxon>
        <taxon>Dacryopinax</taxon>
    </lineage>
</organism>
<dbReference type="OrthoDB" id="29853at2759"/>
<feature type="compositionally biased region" description="Low complexity" evidence="1">
    <location>
        <begin position="638"/>
        <end position="649"/>
    </location>
</feature>
<dbReference type="PROSITE" id="PS50086">
    <property type="entry name" value="TBC_RABGAP"/>
    <property type="match status" value="1"/>
</dbReference>
<feature type="compositionally biased region" description="Polar residues" evidence="1">
    <location>
        <begin position="807"/>
        <end position="831"/>
    </location>
</feature>